<comment type="cofactor">
    <cofactor evidence="7">
        <name>Mg(2+)</name>
        <dbReference type="ChEBI" id="CHEBI:18420"/>
    </cofactor>
</comment>
<comment type="caution">
    <text evidence="7">Lacks conserved residue(s) required for the propagation of feature annotation.</text>
</comment>
<evidence type="ECO:0000256" key="5">
    <source>
        <dbReference type="ARBA" id="ARBA00022842"/>
    </source>
</evidence>
<dbReference type="GO" id="GO:0003924">
    <property type="term" value="F:GTPase activity"/>
    <property type="evidence" value="ECO:0007669"/>
    <property type="project" value="UniProtKB-UniRule"/>
</dbReference>
<dbReference type="EC" id="3.6.5.-" evidence="7"/>
<dbReference type="PROSITE" id="PS51710">
    <property type="entry name" value="G_OBG"/>
    <property type="match status" value="1"/>
</dbReference>
<comment type="subcellular location">
    <subcellularLocation>
        <location evidence="7">Cytoplasm</location>
    </subcellularLocation>
</comment>
<dbReference type="NCBIfam" id="NF008956">
    <property type="entry name" value="PRK12299.1"/>
    <property type="match status" value="1"/>
</dbReference>
<dbReference type="EMBL" id="MHSH01000026">
    <property type="protein sequence ID" value="OHA41451.1"/>
    <property type="molecule type" value="Genomic_DNA"/>
</dbReference>
<dbReference type="FunFam" id="2.70.210.12:FF:000001">
    <property type="entry name" value="GTPase Obg"/>
    <property type="match status" value="1"/>
</dbReference>
<dbReference type="GO" id="GO:0005525">
    <property type="term" value="F:GTP binding"/>
    <property type="evidence" value="ECO:0007669"/>
    <property type="project" value="UniProtKB-UniRule"/>
</dbReference>
<dbReference type="Proteomes" id="UP000176429">
    <property type="component" value="Unassembled WGS sequence"/>
</dbReference>
<dbReference type="PROSITE" id="PS00905">
    <property type="entry name" value="GTP1_OBG"/>
    <property type="match status" value="1"/>
</dbReference>
<evidence type="ECO:0000256" key="4">
    <source>
        <dbReference type="ARBA" id="ARBA00022801"/>
    </source>
</evidence>
<feature type="binding site" evidence="7">
    <location>
        <begin position="190"/>
        <end position="194"/>
    </location>
    <ligand>
        <name>GTP</name>
        <dbReference type="ChEBI" id="CHEBI:37565"/>
    </ligand>
</feature>
<dbReference type="PANTHER" id="PTHR11702">
    <property type="entry name" value="DEVELOPMENTALLY REGULATED GTP-BINDING PROTEIN-RELATED"/>
    <property type="match status" value="1"/>
</dbReference>
<dbReference type="InterPro" id="IPR045086">
    <property type="entry name" value="OBG_GTPase"/>
</dbReference>
<dbReference type="Pfam" id="PF01018">
    <property type="entry name" value="GTP1_OBG"/>
    <property type="match status" value="1"/>
</dbReference>
<dbReference type="GO" id="GO:0005737">
    <property type="term" value="C:cytoplasm"/>
    <property type="evidence" value="ECO:0007669"/>
    <property type="project" value="UniProtKB-SubCell"/>
</dbReference>
<dbReference type="InterPro" id="IPR006074">
    <property type="entry name" value="GTP1-OBG_CS"/>
</dbReference>
<feature type="domain" description="Obg" evidence="9">
    <location>
        <begin position="1"/>
        <end position="158"/>
    </location>
</feature>
<feature type="binding site" evidence="7">
    <location>
        <begin position="207"/>
        <end position="210"/>
    </location>
    <ligand>
        <name>GTP</name>
        <dbReference type="ChEBI" id="CHEBI:37565"/>
    </ligand>
</feature>
<evidence type="ECO:0000259" key="9">
    <source>
        <dbReference type="PROSITE" id="PS51883"/>
    </source>
</evidence>
<evidence type="ECO:0000256" key="7">
    <source>
        <dbReference type="HAMAP-Rule" id="MF_01454"/>
    </source>
</evidence>
<comment type="function">
    <text evidence="7">An essential GTPase which binds GTP, GDP and possibly (p)ppGpp with moderate affinity, with high nucleotide exchange rates and a fairly low GTP hydrolysis rate. Plays a role in control of the cell cycle, stress response, ribosome biogenesis and in those bacteria that undergo differentiation, in morphogenesis control.</text>
</comment>
<feature type="binding site" evidence="7">
    <location>
        <begin position="302"/>
        <end position="304"/>
    </location>
    <ligand>
        <name>GTP</name>
        <dbReference type="ChEBI" id="CHEBI:37565"/>
    </ligand>
</feature>
<feature type="binding site" evidence="7">
    <location>
        <begin position="274"/>
        <end position="277"/>
    </location>
    <ligand>
        <name>GTP</name>
        <dbReference type="ChEBI" id="CHEBI:37565"/>
    </ligand>
</feature>
<dbReference type="InterPro" id="IPR014100">
    <property type="entry name" value="GTP-bd_Obg/CgtA"/>
</dbReference>
<organism evidence="10 11">
    <name type="scientific">Candidatus Taylorbacteria bacterium RIFCSPLOWO2_02_FULL_46_40</name>
    <dbReference type="NCBI Taxonomy" id="1802329"/>
    <lineage>
        <taxon>Bacteria</taxon>
        <taxon>Candidatus Tayloriibacteriota</taxon>
    </lineage>
</organism>
<comment type="subunit">
    <text evidence="7">Monomer.</text>
</comment>
<evidence type="ECO:0000256" key="1">
    <source>
        <dbReference type="ARBA" id="ARBA00007699"/>
    </source>
</evidence>
<keyword evidence="6 7" id="KW-0342">GTP-binding</keyword>
<dbReference type="GO" id="GO:0000287">
    <property type="term" value="F:magnesium ion binding"/>
    <property type="evidence" value="ECO:0007669"/>
    <property type="project" value="InterPro"/>
</dbReference>
<keyword evidence="4 7" id="KW-0378">Hydrolase</keyword>
<dbReference type="Gene3D" id="3.40.50.300">
    <property type="entry name" value="P-loop containing nucleotide triphosphate hydrolases"/>
    <property type="match status" value="1"/>
</dbReference>
<keyword evidence="3 7" id="KW-0547">Nucleotide-binding</keyword>
<dbReference type="HAMAP" id="MF_01454">
    <property type="entry name" value="GTPase_Obg"/>
    <property type="match status" value="1"/>
</dbReference>
<dbReference type="SUPFAM" id="SSF82051">
    <property type="entry name" value="Obg GTP-binding protein N-terminal domain"/>
    <property type="match status" value="1"/>
</dbReference>
<dbReference type="PANTHER" id="PTHR11702:SF31">
    <property type="entry name" value="MITOCHONDRIAL RIBOSOME-ASSOCIATED GTPASE 2"/>
    <property type="match status" value="1"/>
</dbReference>
<keyword evidence="5 7" id="KW-0460">Magnesium</keyword>
<evidence type="ECO:0000256" key="3">
    <source>
        <dbReference type="ARBA" id="ARBA00022741"/>
    </source>
</evidence>
<dbReference type="GO" id="GO:0042254">
    <property type="term" value="P:ribosome biogenesis"/>
    <property type="evidence" value="ECO:0007669"/>
    <property type="project" value="UniProtKB-UniRule"/>
</dbReference>
<accession>A0A1G2P1I3</accession>
<comment type="caution">
    <text evidence="10">The sequence shown here is derived from an EMBL/GenBank/DDBJ whole genome shotgun (WGS) entry which is preliminary data.</text>
</comment>
<protein>
    <recommendedName>
        <fullName evidence="7">GTPase Obg</fullName>
        <ecNumber evidence="7">3.6.5.-</ecNumber>
    </recommendedName>
    <alternativeName>
        <fullName evidence="7">GTP-binding protein Obg</fullName>
    </alternativeName>
</protein>
<comment type="similarity">
    <text evidence="1 7">Belongs to the TRAFAC class OBG-HflX-like GTPase superfamily. OBG GTPase family.</text>
</comment>
<evidence type="ECO:0000256" key="6">
    <source>
        <dbReference type="ARBA" id="ARBA00023134"/>
    </source>
</evidence>
<proteinExistence type="inferred from homology"/>
<feature type="domain" description="OBG-type G" evidence="8">
    <location>
        <begin position="159"/>
        <end position="321"/>
    </location>
</feature>
<feature type="binding site" evidence="7">
    <location>
        <position position="172"/>
    </location>
    <ligand>
        <name>Mg(2+)</name>
        <dbReference type="ChEBI" id="CHEBI:18420"/>
    </ligand>
</feature>
<dbReference type="InterPro" id="IPR006169">
    <property type="entry name" value="GTP1_OBG_dom"/>
</dbReference>
<evidence type="ECO:0000259" key="8">
    <source>
        <dbReference type="PROSITE" id="PS51710"/>
    </source>
</evidence>
<dbReference type="PRINTS" id="PR00326">
    <property type="entry name" value="GTP1OBG"/>
</dbReference>
<dbReference type="Gene3D" id="2.70.210.12">
    <property type="entry name" value="GTP1/OBG domain"/>
    <property type="match status" value="1"/>
</dbReference>
<dbReference type="PROSITE" id="PS51883">
    <property type="entry name" value="OBG"/>
    <property type="match status" value="1"/>
</dbReference>
<dbReference type="InterPro" id="IPR027417">
    <property type="entry name" value="P-loop_NTPase"/>
</dbReference>
<feature type="binding site" evidence="7">
    <location>
        <position position="192"/>
    </location>
    <ligand>
        <name>Mg(2+)</name>
        <dbReference type="ChEBI" id="CHEBI:18420"/>
    </ligand>
</feature>
<gene>
    <name evidence="7" type="primary">obg</name>
    <name evidence="10" type="ORF">A3H68_02355</name>
</gene>
<dbReference type="NCBIfam" id="TIGR02729">
    <property type="entry name" value="Obg_CgtA"/>
    <property type="match status" value="1"/>
</dbReference>
<name>A0A1G2P1I3_9BACT</name>
<evidence type="ECO:0000313" key="10">
    <source>
        <dbReference type="EMBL" id="OHA41451.1"/>
    </source>
</evidence>
<dbReference type="CDD" id="cd01898">
    <property type="entry name" value="Obg"/>
    <property type="match status" value="1"/>
</dbReference>
<evidence type="ECO:0000256" key="2">
    <source>
        <dbReference type="ARBA" id="ARBA00022490"/>
    </source>
</evidence>
<dbReference type="Pfam" id="PF01926">
    <property type="entry name" value="MMR_HSR1"/>
    <property type="match status" value="1"/>
</dbReference>
<sequence>MAFIDEVTLHISAGRGGDGVVRWRHEKGRDMAGPGGGNAGRGGDVYAMAVRDLGVLASYKHVKEFRAQDGQNGANFGKHGSGGEDLVLKFPLGSVIFNQATRREVELLQESEKILLLSGGRGGLGNEYYKSSVNISPTEFTRGEAGEEADFAIELRLMADVGFVGLPNAGKTSLLNELTAAGAKVGDYPFTTLEPNLGVFHGLALADIPGIIEGASEGKGLGLKFLRHISRTKMILHCVSLENEDVLGVYNQIRNELKKYDPVLVSRPELVVLTKTDLVSTDRVSEELLNFKEKGINTVAISILDENQLKAFQSKLSKFFDSLKK</sequence>
<dbReference type="SUPFAM" id="SSF52540">
    <property type="entry name" value="P-loop containing nucleoside triphosphate hydrolases"/>
    <property type="match status" value="1"/>
</dbReference>
<dbReference type="InterPro" id="IPR036726">
    <property type="entry name" value="GTP1_OBG_dom_sf"/>
</dbReference>
<dbReference type="PIRSF" id="PIRSF002401">
    <property type="entry name" value="GTP_bd_Obg/CgtA"/>
    <property type="match status" value="1"/>
</dbReference>
<reference evidence="10 11" key="1">
    <citation type="journal article" date="2016" name="Nat. Commun.">
        <title>Thousands of microbial genomes shed light on interconnected biogeochemical processes in an aquifer system.</title>
        <authorList>
            <person name="Anantharaman K."/>
            <person name="Brown C.T."/>
            <person name="Hug L.A."/>
            <person name="Sharon I."/>
            <person name="Castelle C.J."/>
            <person name="Probst A.J."/>
            <person name="Thomas B.C."/>
            <person name="Singh A."/>
            <person name="Wilkins M.J."/>
            <person name="Karaoz U."/>
            <person name="Brodie E.L."/>
            <person name="Williams K.H."/>
            <person name="Hubbard S.S."/>
            <person name="Banfield J.F."/>
        </authorList>
    </citation>
    <scope>NUCLEOTIDE SEQUENCE [LARGE SCALE GENOMIC DNA]</scope>
</reference>
<evidence type="ECO:0000313" key="11">
    <source>
        <dbReference type="Proteomes" id="UP000176429"/>
    </source>
</evidence>
<dbReference type="AlphaFoldDB" id="A0A1G2P1I3"/>
<dbReference type="InterPro" id="IPR031167">
    <property type="entry name" value="G_OBG"/>
</dbReference>
<keyword evidence="2 7" id="KW-0963">Cytoplasm</keyword>
<keyword evidence="7" id="KW-0479">Metal-binding</keyword>
<dbReference type="InterPro" id="IPR006073">
    <property type="entry name" value="GTP-bd"/>
</dbReference>